<evidence type="ECO:0000313" key="4">
    <source>
        <dbReference type="Proteomes" id="UP000316747"/>
    </source>
</evidence>
<dbReference type="PROSITE" id="PS50965">
    <property type="entry name" value="NERD"/>
    <property type="match status" value="1"/>
</dbReference>
<gene>
    <name evidence="3" type="ORF">FBY41_4631</name>
</gene>
<dbReference type="RefSeq" id="WP_221629414.1">
    <property type="nucleotide sequence ID" value="NZ_VFPM01000006.1"/>
</dbReference>
<evidence type="ECO:0000256" key="1">
    <source>
        <dbReference type="SAM" id="MobiDB-lite"/>
    </source>
</evidence>
<evidence type="ECO:0000259" key="2">
    <source>
        <dbReference type="PROSITE" id="PS50965"/>
    </source>
</evidence>
<proteinExistence type="predicted"/>
<feature type="region of interest" description="Disordered" evidence="1">
    <location>
        <begin position="62"/>
        <end position="81"/>
    </location>
</feature>
<evidence type="ECO:0000313" key="3">
    <source>
        <dbReference type="EMBL" id="TQM54593.1"/>
    </source>
</evidence>
<reference evidence="3 4" key="1">
    <citation type="submission" date="2019-06" db="EMBL/GenBank/DDBJ databases">
        <title>Genome sequencing of plant associated microbes to promote plant fitness in Sorghum bicolor and Oryza sativa.</title>
        <authorList>
            <person name="Coleman-Derr D."/>
        </authorList>
    </citation>
    <scope>NUCLEOTIDE SEQUENCE [LARGE SCALE GENOMIC DNA]</scope>
    <source>
        <strain evidence="3 4">KV-663</strain>
    </source>
</reference>
<protein>
    <submittedName>
        <fullName evidence="3">Nuclease-like protein</fullName>
    </submittedName>
</protein>
<organism evidence="3 4">
    <name type="scientific">Humibacillus xanthopallidus</name>
    <dbReference type="NCBI Taxonomy" id="412689"/>
    <lineage>
        <taxon>Bacteria</taxon>
        <taxon>Bacillati</taxon>
        <taxon>Actinomycetota</taxon>
        <taxon>Actinomycetes</taxon>
        <taxon>Micrococcales</taxon>
        <taxon>Intrasporangiaceae</taxon>
        <taxon>Humibacillus</taxon>
    </lineage>
</organism>
<comment type="caution">
    <text evidence="3">The sequence shown here is derived from an EMBL/GenBank/DDBJ whole genome shotgun (WGS) entry which is preliminary data.</text>
</comment>
<dbReference type="AlphaFoldDB" id="A0A543H8J9"/>
<feature type="domain" description="NERD" evidence="2">
    <location>
        <begin position="160"/>
        <end position="273"/>
    </location>
</feature>
<name>A0A543H8J9_9MICO</name>
<dbReference type="Proteomes" id="UP000316747">
    <property type="component" value="Unassembled WGS sequence"/>
</dbReference>
<keyword evidence="4" id="KW-1185">Reference proteome</keyword>
<dbReference type="Pfam" id="PF08378">
    <property type="entry name" value="NERD"/>
    <property type="match status" value="1"/>
</dbReference>
<dbReference type="InterPro" id="IPR011528">
    <property type="entry name" value="NERD"/>
</dbReference>
<sequence>MLSAEISWRQEPGINHAYVWFSDGTIAGYRDLDTGNDYPTSPDYAQLMEHVLADWLRTHGIRCGPESSEPSPPEPPSGRGLTAWLARRRSQREHARAVAAHREWQLDHPSWRVPVDPPHAGWRDLVRNDPGHALWHRAAQLPEPRWFDFSARRETRAWTQGARGEETVAAELWRIARPGAWRYVHSVPVGTRGSDIDHVLVGPGGVFTLNTKAHPGASIWVGEHTFMVNGRKQPYLRNSRHEAARASRLLTAATGSPIEAHSVIVLVDPGKLTIRTSPRDVTITTRRGLKRWASALPSVLPDQEVETIFNQIRRSSTWI</sequence>
<dbReference type="EMBL" id="VFPM01000006">
    <property type="protein sequence ID" value="TQM54593.1"/>
    <property type="molecule type" value="Genomic_DNA"/>
</dbReference>
<accession>A0A543H8J9</accession>